<evidence type="ECO:0000259" key="17">
    <source>
        <dbReference type="Pfam" id="PF24874"/>
    </source>
</evidence>
<feature type="transmembrane region" description="Helical" evidence="10">
    <location>
        <begin position="1179"/>
        <end position="1205"/>
    </location>
</feature>
<comment type="subcellular location">
    <subcellularLocation>
        <location evidence="1">Cell membrane</location>
        <topology evidence="1">Multi-pass membrane protein</topology>
    </subcellularLocation>
    <subcellularLocation>
        <location evidence="10">Membrane</location>
        <topology evidence="10">Multi-pass membrane protein</topology>
    </subcellularLocation>
</comment>
<gene>
    <name evidence="18" type="ORF">niasHS_000507</name>
</gene>
<feature type="transmembrane region" description="Helical" evidence="10">
    <location>
        <begin position="958"/>
        <end position="975"/>
    </location>
</feature>
<organism evidence="18 19">
    <name type="scientific">Heterodera schachtii</name>
    <name type="common">Sugarbeet cyst nematode worm</name>
    <name type="synonym">Tylenchus schachtii</name>
    <dbReference type="NCBI Taxonomy" id="97005"/>
    <lineage>
        <taxon>Eukaryota</taxon>
        <taxon>Metazoa</taxon>
        <taxon>Ecdysozoa</taxon>
        <taxon>Nematoda</taxon>
        <taxon>Chromadorea</taxon>
        <taxon>Rhabditida</taxon>
        <taxon>Tylenchina</taxon>
        <taxon>Tylenchomorpha</taxon>
        <taxon>Tylenchoidea</taxon>
        <taxon>Heteroderidae</taxon>
        <taxon>Heteroderinae</taxon>
        <taxon>Heterodera</taxon>
    </lineage>
</organism>
<evidence type="ECO:0000259" key="13">
    <source>
        <dbReference type="Pfam" id="PF12166"/>
    </source>
</evidence>
<dbReference type="InterPro" id="IPR031805">
    <property type="entry name" value="Piezo_TM25-28"/>
</dbReference>
<feature type="transmembrane region" description="Helical" evidence="10">
    <location>
        <begin position="467"/>
        <end position="486"/>
    </location>
</feature>
<keyword evidence="7" id="KW-0406">Ion transport</keyword>
<evidence type="ECO:0000256" key="8">
    <source>
        <dbReference type="ARBA" id="ARBA00023136"/>
    </source>
</evidence>
<feature type="transmembrane region" description="Helical" evidence="10">
    <location>
        <begin position="641"/>
        <end position="662"/>
    </location>
</feature>
<dbReference type="InterPro" id="IPR031334">
    <property type="entry name" value="Piezo_cap_dom"/>
</dbReference>
<feature type="compositionally biased region" description="Polar residues" evidence="12">
    <location>
        <begin position="1803"/>
        <end position="1833"/>
    </location>
</feature>
<accession>A0ABD2K4G5</accession>
<reference evidence="18 19" key="1">
    <citation type="submission" date="2024-10" db="EMBL/GenBank/DDBJ databases">
        <authorList>
            <person name="Kim D."/>
        </authorList>
    </citation>
    <scope>NUCLEOTIDE SEQUENCE [LARGE SCALE GENOMIC DNA]</scope>
    <source>
        <strain evidence="18">Taebaek</strain>
    </source>
</reference>
<evidence type="ECO:0000259" key="15">
    <source>
        <dbReference type="Pfam" id="PF23188"/>
    </source>
</evidence>
<keyword evidence="4" id="KW-1003">Cell membrane</keyword>
<dbReference type="GO" id="GO:0034220">
    <property type="term" value="P:monoatomic ion transmembrane transport"/>
    <property type="evidence" value="ECO:0007669"/>
    <property type="project" value="UniProtKB-KW"/>
</dbReference>
<feature type="transmembrane region" description="Helical" evidence="10">
    <location>
        <begin position="207"/>
        <end position="240"/>
    </location>
</feature>
<dbReference type="InterPro" id="IPR027272">
    <property type="entry name" value="Piezo"/>
</dbReference>
<feature type="transmembrane region" description="Helical" evidence="10">
    <location>
        <begin position="252"/>
        <end position="272"/>
    </location>
</feature>
<feature type="transmembrane region" description="Helical" evidence="10">
    <location>
        <begin position="612"/>
        <end position="634"/>
    </location>
</feature>
<dbReference type="EMBL" id="JBICCN010000053">
    <property type="protein sequence ID" value="KAL3097772.1"/>
    <property type="molecule type" value="Genomic_DNA"/>
</dbReference>
<feature type="transmembrane region" description="Helical" evidence="10">
    <location>
        <begin position="2043"/>
        <end position="2065"/>
    </location>
</feature>
<evidence type="ECO:0000256" key="4">
    <source>
        <dbReference type="ARBA" id="ARBA00022475"/>
    </source>
</evidence>
<dbReference type="SUPFAM" id="SSF81665">
    <property type="entry name" value="Calcium ATPase, transmembrane domain M"/>
    <property type="match status" value="1"/>
</dbReference>
<feature type="transmembrane region" description="Helical" evidence="10">
    <location>
        <begin position="2116"/>
        <end position="2140"/>
    </location>
</feature>
<dbReference type="Proteomes" id="UP001620645">
    <property type="component" value="Unassembled WGS sequence"/>
</dbReference>
<feature type="transmembrane region" description="Helical" evidence="10">
    <location>
        <begin position="1125"/>
        <end position="1158"/>
    </location>
</feature>
<evidence type="ECO:0000256" key="7">
    <source>
        <dbReference type="ARBA" id="ARBA00023065"/>
    </source>
</evidence>
<keyword evidence="6 10" id="KW-1133">Transmembrane helix</keyword>
<evidence type="ECO:0000256" key="5">
    <source>
        <dbReference type="ARBA" id="ARBA00022692"/>
    </source>
</evidence>
<protein>
    <recommendedName>
        <fullName evidence="10">Piezo-type mechanosensitive ion channel component</fullName>
    </recommendedName>
</protein>
<feature type="coiled-coil region" evidence="11">
    <location>
        <begin position="1320"/>
        <end position="1354"/>
    </location>
</feature>
<feature type="compositionally biased region" description="Polar residues" evidence="12">
    <location>
        <begin position="1484"/>
        <end position="1495"/>
    </location>
</feature>
<feature type="transmembrane region" description="Helical" evidence="10">
    <location>
        <begin position="511"/>
        <end position="531"/>
    </location>
</feature>
<feature type="transmembrane region" description="Helical" evidence="10">
    <location>
        <begin position="1648"/>
        <end position="1670"/>
    </location>
</feature>
<evidence type="ECO:0000256" key="9">
    <source>
        <dbReference type="ARBA" id="ARBA00023303"/>
    </source>
</evidence>
<sequence>MVAITVKNFLIKIFLPLFLLSGAILRPSFISLAYIILAFLCTYLPFIHANSPFPKITRFFTFFCVAFSLITTLAQFGYQLYQHLKYPDDQDYIKEACNSSSSEIDFWLRQTGFIRVPSSVYDPITLRLFVPELLALLSSLVTFICCSFYPTDLPPFGVTDDENTEEQMAETVLEGSEERTREEATEPNNRQYSDTLVFASKRTSDAFIVFAVCGVGILMPSLLNVPYFLFMLVVLTWWALFTPLTRSAFNNMKMALVFYLALHFVTLFIYQMDFFQGLLPSKSLFARLLGISSLVITNECENWYALKLNIDLGWIPFANFFAVLLLQFLLHFQYRWTKIGVKKPITKRSANQRVGDSSQEELLSPQHTAETADVAALQRITSEMMDRQTISQLIKPKQEDEPGFLLVRAFSEFLYFCLYHCYVFALLSMMMWALLYHSVFGLLFLLLTCFLWALVNSRKWTFKLSPILLAYVEFLLLVQYVFSMNLHKNELGLPESVEIIGFKLEQSRTDAFMALLLKIILSLPLFILLRLHLREDYYNSLNGRERFRQVNYGTFAVNDSQRHVKCRKFTLSRANEDPFGCISYLLTKYWIFLAVFCILVNSPIIGARGGGVTFFSIGFLTFFIVFILLLIASFRLFRKVVFAFFTVLIIYASVVLVSIYLYQFKGVPEFWQKWTHINETVWEDIGLIDYKANEFGLLFTNLTKLISLLVVTMLQLKFFHSPWSRLVSDSAEASHLECVETVDTVRGAEIRRAVMRASDLWSAFKEFGWRFAEVHIHRFVLLVLLVVCLDHHCLLNFVPVLFISLALSFFTLARFISLSLCLYLGLMFIAKRVYQLSFVPRLKDDASNCTNIYNDGPFNTTERWIGIGKEDSDGDIVGFTTVLILIGMQFAIRYRQIHQRKMCGIDEPPPGVLFTAHNPRDFDKSLRDCAKFFLNFGFYKFGVEISFIAMALSAWSRMDMLGAFLMVWLLVLLPMGRNSRKAFWPFLVAYLAILLSAQYAMSVGLPSNLCIAYPWNSIPWPNPSNFLDKTLHYLRDNFSYLLSLANYKMAVERFDKNILLDFFVLAIVSSQSRVFDREAEGHPAGSNESIYNKGKFQLFKENPRYDFIVEQRSFVDFFKYIIFMFGHWITLIMVLCAGLGGTSLFALGYLMIAFWMLWQGNKLYTMHNYSRTLARWNFLAIYSVVVMIVKISLQLLGCVFVSLLFGICPIQQLFAAFCANPIARDNLAYFSSENLKTSNSSIKWNIGNFTQCGYPGGSAEKAENSQHNEAMIGYDVLAFVFIVFQLRILHSWFFQRCMIEFRCEVIQANRGAILINQLIEKEMREQTEQQNKKLHEIKDRTAAIRKRYEEQQRRSTGISFFSPQTYGQAKRSGDYYMFDYEPDKDELVVPIESFVPEVTPGAGDFDKLDPAQLLHTALGKDLNLVGTLDSVEQAENIKDEELRMIAAVGPCKKAREIAKTALSKRKQKHDDSEMERMREEQEEPSTSAEGKVQQTQEDEETDVPSMRKLPRQEIATERQEKLAGDETEKKSLEEKSEEESRAKSWGQTILSLFLFALKLFRSLIGWVSAFLNRRSREHRYVEYVLNKEKEKLKQMMCNELFNGQITTSALRDRWEAHNMHLVSSEADIKRLEDEALNRWEQRNIFARFITAIGNCIAAHTDIICYCFVIIVHGYTAGLLTLPLPALVFLWGTLASPRPSKLFWIVMIIYTEFEIVAKFAFQFGFWPWNGDTVGNNKVYKTEYVFGVQRIQGFAGKDVALLIALFFHRYMLRKFGLWRDASSDRLINEMPKKRMDNGSSSSSSAEKSPQKSTQSTVVPSSSGENFESVAKAQQEQDSDDIEKGIKRQRPSSDSVEENGKETQSIEKDERTVAPMELPSKDEKRDSIMLGFVQKLIFPKFRYIRDLYPLMFFLDVLCMLIVVFGYSSFGEGGTGDVVSDIQSNRIPIMMVAIILIQSLLIVIDRGLYLRKAVVAKLIYHLVTLVLVHVWIFFILPSYTRKEVFYNYTAKTLYFVKCIYFLISAWQIRNGYPSLCVGNLLTHSYGLINMVLFKIFMLTPFVFELRTAIDWTWTDTSMPIFDFFNMENFYAVIYNLKCARTFELAFPAPRGEAKGAVIKYMMGLPFIIVLILLVWSPIIAFALINTIGKVQSPDSVTLIASLEGYPAIYKMEAQGSDEIKNFEYAQLEELKKKFGDLTERIKDFNDGLGDRVRMAVAFINQYSHTDVLKIRFRPESETSWQISPESLEALKAALSNNSTIKLNFHLEFTRPSPDGKKDPQKHSKTFTVDANSSAILHAIENNEQWANISNALPLYLSVPSQGEVQAARLLHLVALKPDEGQLEYTYNYWAMKLSPQTQQNASYWTSQVDLNPNMTLYNIWEPTKVTYGMDRSLHYTEFVAFVDRVFPSWLDSYVQGGIILMYAGIVLVVGRLIRGFVSSQPLDVIINEIPNPDYLLKICLDIYLVREAGDFLLEQDLFAKLIFLFRSPQTLIRWTRHKSKTE</sequence>
<evidence type="ECO:0000256" key="10">
    <source>
        <dbReference type="RuleBase" id="RU362023"/>
    </source>
</evidence>
<feature type="domain" description="Piezo TM1-24" evidence="16">
    <location>
        <begin position="26"/>
        <end position="724"/>
    </location>
</feature>
<feature type="transmembrane region" description="Helical" evidence="10">
    <location>
        <begin position="9"/>
        <end position="25"/>
    </location>
</feature>
<keyword evidence="3" id="KW-0813">Transport</keyword>
<keyword evidence="8 10" id="KW-0472">Membrane</keyword>
<dbReference type="PANTHER" id="PTHR13167:SF25">
    <property type="entry name" value="PIEZO-TYPE MECHANOSENSITIVE ION CHANNEL COMPONENT"/>
    <property type="match status" value="1"/>
</dbReference>
<dbReference type="GO" id="GO:0005886">
    <property type="term" value="C:plasma membrane"/>
    <property type="evidence" value="ECO:0007669"/>
    <property type="project" value="UniProtKB-SubCell"/>
</dbReference>
<evidence type="ECO:0000259" key="16">
    <source>
        <dbReference type="Pfam" id="PF24871"/>
    </source>
</evidence>
<comment type="caution">
    <text evidence="18">The sequence shown here is derived from an EMBL/GenBank/DDBJ whole genome shotgun (WGS) entry which is preliminary data.</text>
</comment>
<feature type="compositionally biased region" description="Basic and acidic residues" evidence="12">
    <location>
        <begin position="1468"/>
        <end position="1479"/>
    </location>
</feature>
<dbReference type="InterPro" id="IPR056768">
    <property type="entry name" value="THU_Piezo"/>
</dbReference>
<feature type="region of interest" description="Disordered" evidence="12">
    <location>
        <begin position="1787"/>
        <end position="1877"/>
    </location>
</feature>
<comment type="similarity">
    <text evidence="2 10">Belongs to the PIEZO (TC 1.A.75) family.</text>
</comment>
<feature type="transmembrane region" description="Helical" evidence="10">
    <location>
        <begin position="128"/>
        <end position="149"/>
    </location>
</feature>
<evidence type="ECO:0000313" key="18">
    <source>
        <dbReference type="EMBL" id="KAL3097772.1"/>
    </source>
</evidence>
<proteinExistence type="inferred from homology"/>
<name>A0ABD2K4G5_HETSC</name>
<feature type="transmembrane region" description="Helical" evidence="10">
    <location>
        <begin position="1904"/>
        <end position="1923"/>
    </location>
</feature>
<keyword evidence="19" id="KW-1185">Reference proteome</keyword>
<feature type="transmembrane region" description="Helical" evidence="10">
    <location>
        <begin position="1676"/>
        <end position="1694"/>
    </location>
</feature>
<evidence type="ECO:0000256" key="2">
    <source>
        <dbReference type="ARBA" id="ARBA00007821"/>
    </source>
</evidence>
<feature type="compositionally biased region" description="Basic and acidic residues" evidence="12">
    <location>
        <begin position="1855"/>
        <end position="1869"/>
    </location>
</feature>
<feature type="domain" description="Piezo TM25-28" evidence="14">
    <location>
        <begin position="1100"/>
        <end position="1354"/>
    </location>
</feature>
<feature type="transmembrane region" description="Helical" evidence="10">
    <location>
        <begin position="405"/>
        <end position="427"/>
    </location>
</feature>
<comment type="caution">
    <text evidence="10">Lacks conserved residue(s) required for the propagation of feature annotation.</text>
</comment>
<evidence type="ECO:0000313" key="19">
    <source>
        <dbReference type="Proteomes" id="UP001620645"/>
    </source>
</evidence>
<feature type="domain" description="Piezo transmembrane helical unit" evidence="15">
    <location>
        <begin position="1658"/>
        <end position="1777"/>
    </location>
</feature>
<feature type="transmembrane region" description="Helical" evidence="10">
    <location>
        <begin position="982"/>
        <end position="1001"/>
    </location>
</feature>
<feature type="transmembrane region" description="Helical" evidence="10">
    <location>
        <begin position="1549"/>
        <end position="1571"/>
    </location>
</feature>
<dbReference type="InterPro" id="IPR023298">
    <property type="entry name" value="ATPase_P-typ_TM_dom_sf"/>
</dbReference>
<feature type="domain" description="Piezo non-specific cation channel cap" evidence="13">
    <location>
        <begin position="2205"/>
        <end position="2492"/>
    </location>
</feature>
<dbReference type="Pfam" id="PF24871">
    <property type="entry name" value="Piezo_TM1-24"/>
    <property type="match status" value="1"/>
</dbReference>
<feature type="transmembrane region" description="Helical" evidence="10">
    <location>
        <begin position="31"/>
        <end position="47"/>
    </location>
</feature>
<feature type="domain" description="Piezo THU9 and anchor" evidence="17">
    <location>
        <begin position="1902"/>
        <end position="2138"/>
    </location>
</feature>
<evidence type="ECO:0000256" key="1">
    <source>
        <dbReference type="ARBA" id="ARBA00004651"/>
    </source>
</evidence>
<feature type="transmembrane region" description="Helical" evidence="10">
    <location>
        <begin position="1943"/>
        <end position="1962"/>
    </location>
</feature>
<feature type="transmembrane region" description="Helical" evidence="10">
    <location>
        <begin position="1701"/>
        <end position="1725"/>
    </location>
</feature>
<feature type="region of interest" description="Disordered" evidence="12">
    <location>
        <begin position="1460"/>
        <end position="1540"/>
    </location>
</feature>
<dbReference type="Pfam" id="PF12166">
    <property type="entry name" value="Piezo_cap"/>
    <property type="match status" value="1"/>
</dbReference>
<feature type="compositionally biased region" description="Basic and acidic residues" evidence="12">
    <location>
        <begin position="1510"/>
        <end position="1540"/>
    </location>
</feature>
<evidence type="ECO:0000259" key="14">
    <source>
        <dbReference type="Pfam" id="PF15917"/>
    </source>
</evidence>
<feature type="transmembrane region" description="Helical" evidence="10">
    <location>
        <begin position="589"/>
        <end position="606"/>
    </location>
</feature>
<feature type="transmembrane region" description="Helical" evidence="10">
    <location>
        <begin position="1974"/>
        <end position="1995"/>
    </location>
</feature>
<dbReference type="InterPro" id="IPR056770">
    <property type="entry name" value="Piezo_THU9_anchor"/>
</dbReference>
<dbReference type="Pfam" id="PF15917">
    <property type="entry name" value="Piezo_TM25-28"/>
    <property type="match status" value="1"/>
</dbReference>
<feature type="transmembrane region" description="Helical" evidence="10">
    <location>
        <begin position="312"/>
        <end position="332"/>
    </location>
</feature>
<evidence type="ECO:0000256" key="3">
    <source>
        <dbReference type="ARBA" id="ARBA00022448"/>
    </source>
</evidence>
<feature type="transmembrane region" description="Helical" evidence="10">
    <location>
        <begin position="59"/>
        <end position="78"/>
    </location>
</feature>
<dbReference type="PANTHER" id="PTHR13167">
    <property type="entry name" value="PIEZO-TYPE MECHANOSENSITIVE ION CHANNEL COMPONENT"/>
    <property type="match status" value="1"/>
</dbReference>
<evidence type="ECO:0000256" key="6">
    <source>
        <dbReference type="ARBA" id="ARBA00022989"/>
    </source>
</evidence>
<keyword evidence="11" id="KW-0175">Coiled coil</keyword>
<dbReference type="InterPro" id="IPR056769">
    <property type="entry name" value="Piezo_TM1-24"/>
</dbReference>
<dbReference type="Pfam" id="PF23188">
    <property type="entry name" value="THU_Piezo1"/>
    <property type="match status" value="1"/>
</dbReference>
<feature type="transmembrane region" description="Helical" evidence="10">
    <location>
        <begin position="932"/>
        <end position="952"/>
    </location>
</feature>
<evidence type="ECO:0000256" key="11">
    <source>
        <dbReference type="SAM" id="Coils"/>
    </source>
</evidence>
<keyword evidence="9 10" id="KW-0407">Ion channel</keyword>
<feature type="transmembrane region" description="Helical" evidence="10">
    <location>
        <begin position="1745"/>
        <end position="1765"/>
    </location>
</feature>
<keyword evidence="5 10" id="KW-0812">Transmembrane</keyword>
<dbReference type="Pfam" id="PF24874">
    <property type="entry name" value="Piezo_THU9_anchor"/>
    <property type="match status" value="1"/>
</dbReference>
<evidence type="ECO:0000256" key="12">
    <source>
        <dbReference type="SAM" id="MobiDB-lite"/>
    </source>
</evidence>
<feature type="transmembrane region" description="Helical" evidence="10">
    <location>
        <begin position="433"/>
        <end position="455"/>
    </location>
</feature>